<sequence>HRDGGFHLPTICSHLVTLLAQFELGELSILECAIEIHVMASASHNDDGDALSNAHLPTCGVLCATTTFSWPHGYATRMRAQFERVTVCSINTYVNCDYDNLDCHMYIFTKLIFLHFDSRN</sequence>
<organism evidence="2">
    <name type="scientific">Mesocestoides corti</name>
    <name type="common">Flatworm</name>
    <dbReference type="NCBI Taxonomy" id="53468"/>
    <lineage>
        <taxon>Eukaryota</taxon>
        <taxon>Metazoa</taxon>
        <taxon>Spiralia</taxon>
        <taxon>Lophotrochozoa</taxon>
        <taxon>Platyhelminthes</taxon>
        <taxon>Cestoda</taxon>
        <taxon>Eucestoda</taxon>
        <taxon>Cyclophyllidea</taxon>
        <taxon>Mesocestoididae</taxon>
        <taxon>Mesocestoides</taxon>
    </lineage>
</organism>
<dbReference type="WBParaSite" id="MCU_009117-RA">
    <property type="protein sequence ID" value="MCU_009117-RA"/>
    <property type="gene ID" value="MCU_009117"/>
</dbReference>
<dbReference type="AlphaFoldDB" id="A0A5K3FQA6"/>
<evidence type="ECO:0000313" key="2">
    <source>
        <dbReference type="WBParaSite" id="MCU_009117-RA"/>
    </source>
</evidence>
<proteinExistence type="predicted"/>
<feature type="signal peptide" evidence="1">
    <location>
        <begin position="1"/>
        <end position="20"/>
    </location>
</feature>
<protein>
    <submittedName>
        <fullName evidence="2">Secreted protein</fullName>
    </submittedName>
</protein>
<reference evidence="2" key="1">
    <citation type="submission" date="2019-11" db="UniProtKB">
        <authorList>
            <consortium name="WormBaseParasite"/>
        </authorList>
    </citation>
    <scope>IDENTIFICATION</scope>
</reference>
<evidence type="ECO:0000256" key="1">
    <source>
        <dbReference type="SAM" id="SignalP"/>
    </source>
</evidence>
<keyword evidence="1" id="KW-0732">Signal</keyword>
<accession>A0A5K3FQA6</accession>
<feature type="chain" id="PRO_5024354171" evidence="1">
    <location>
        <begin position="21"/>
        <end position="120"/>
    </location>
</feature>
<name>A0A5K3FQA6_MESCO</name>